<dbReference type="SUPFAM" id="SSF141868">
    <property type="entry name" value="EAL domain-like"/>
    <property type="match status" value="1"/>
</dbReference>
<feature type="domain" description="GGDEF" evidence="3">
    <location>
        <begin position="248"/>
        <end position="380"/>
    </location>
</feature>
<dbReference type="Gene3D" id="3.30.70.270">
    <property type="match status" value="1"/>
</dbReference>
<dbReference type="InterPro" id="IPR035919">
    <property type="entry name" value="EAL_sf"/>
</dbReference>
<dbReference type="PANTHER" id="PTHR44757:SF2">
    <property type="entry name" value="BIOFILM ARCHITECTURE MAINTENANCE PROTEIN MBAA"/>
    <property type="match status" value="1"/>
</dbReference>
<keyword evidence="5" id="KW-1185">Reference proteome</keyword>
<keyword evidence="1" id="KW-0812">Transmembrane</keyword>
<dbReference type="Pfam" id="PF00563">
    <property type="entry name" value="EAL"/>
    <property type="match status" value="1"/>
</dbReference>
<evidence type="ECO:0000313" key="4">
    <source>
        <dbReference type="EMBL" id="QSX33903.1"/>
    </source>
</evidence>
<feature type="transmembrane region" description="Helical" evidence="1">
    <location>
        <begin position="52"/>
        <end position="70"/>
    </location>
</feature>
<dbReference type="NCBIfam" id="TIGR00254">
    <property type="entry name" value="GGDEF"/>
    <property type="match status" value="1"/>
</dbReference>
<feature type="domain" description="EAL" evidence="2">
    <location>
        <begin position="389"/>
        <end position="639"/>
    </location>
</feature>
<feature type="transmembrane region" description="Helical" evidence="1">
    <location>
        <begin position="109"/>
        <end position="130"/>
    </location>
</feature>
<dbReference type="SMART" id="SM00267">
    <property type="entry name" value="GGDEF"/>
    <property type="match status" value="1"/>
</dbReference>
<gene>
    <name evidence="4" type="ORF">JYB87_01205</name>
</gene>
<name>A0ABX7QR11_9GAMM</name>
<protein>
    <submittedName>
        <fullName evidence="4">EAL domain-containing protein</fullName>
    </submittedName>
</protein>
<dbReference type="Pfam" id="PF00990">
    <property type="entry name" value="GGDEF"/>
    <property type="match status" value="1"/>
</dbReference>
<reference evidence="4 5" key="1">
    <citation type="submission" date="2021-03" db="EMBL/GenBank/DDBJ databases">
        <title>Novel species identification of genus Shewanella.</title>
        <authorList>
            <person name="Liu G."/>
            <person name="Zhang Q."/>
        </authorList>
    </citation>
    <scope>NUCLEOTIDE SEQUENCE [LARGE SCALE GENOMIC DNA]</scope>
    <source>
        <strain evidence="4 5">FJAT-51800</strain>
    </source>
</reference>
<dbReference type="SUPFAM" id="SSF55073">
    <property type="entry name" value="Nucleotide cyclase"/>
    <property type="match status" value="1"/>
</dbReference>
<keyword evidence="1" id="KW-0472">Membrane</keyword>
<feature type="transmembrane region" description="Helical" evidence="1">
    <location>
        <begin position="137"/>
        <end position="153"/>
    </location>
</feature>
<dbReference type="EMBL" id="CP071503">
    <property type="protein sequence ID" value="QSX33903.1"/>
    <property type="molecule type" value="Genomic_DNA"/>
</dbReference>
<proteinExistence type="predicted"/>
<dbReference type="InterPro" id="IPR001633">
    <property type="entry name" value="EAL_dom"/>
</dbReference>
<feature type="transmembrane region" description="Helical" evidence="1">
    <location>
        <begin position="82"/>
        <end position="103"/>
    </location>
</feature>
<dbReference type="CDD" id="cd01948">
    <property type="entry name" value="EAL"/>
    <property type="match status" value="1"/>
</dbReference>
<sequence length="640" mass="72420">MNSPRLQALSRLDTSTLLYRSLSSGLFMNLIAATCLVLGFAREEVQNAKLAWFAAIVLITVIRLIDLLRWNQQKELHGSRKHRLFCVGVVVNACLWSFYTLYFYRGADIYELSAMTIIVLMMASGASFSLCANRRAAIAYPIILIVPYSLLLISEGEQLQFISGFVGLAFCLTTVVNSQRAHQFTIDAIHFKNENKLLLEDMEQQVQQRTQKIYELSNLDPLTGLLNRSAFLVQLNDALVRKQSKVQNNFALLFLDLDHFKDINDNIGHRTGDQVLIEVAKRISDFCYDAKSICRWGGDEFLIAVPFRELWQLAEYAQQLIAMIGKPYPLNDGELNVSASVGIALYPQHGEEAEQLIQHADIAMYERKHSDPGGVTFYNDTLAEKLGREVWLRNKLARAIEHQELFLMYQPLISTKTGRPVSLEALLRWRVDGNLIPPDEFIPIAEQNGLIKSIGAWVLQQAFIASKKLNETHPGMIMGINVSLLQFQDEHFTQMISSLLHSVDAQPEYINLEITESAFSLEKHLLLTKIKQLQEMGFMVSIDDFGTGYSSLASILELTTNAIKIDKSFVDNLDTKGEIIIEAVIQIANRLGQHVVAEGVEYQWQADTLKQMGVHLIQGYLYAKPMTWPNLLQYLDEAHS</sequence>
<accession>A0ABX7QR11</accession>
<dbReference type="PANTHER" id="PTHR44757">
    <property type="entry name" value="DIGUANYLATE CYCLASE DGCP"/>
    <property type="match status" value="1"/>
</dbReference>
<dbReference type="SMART" id="SM00052">
    <property type="entry name" value="EAL"/>
    <property type="match status" value="1"/>
</dbReference>
<dbReference type="PROSITE" id="PS50887">
    <property type="entry name" value="GGDEF"/>
    <property type="match status" value="1"/>
</dbReference>
<dbReference type="InterPro" id="IPR052155">
    <property type="entry name" value="Biofilm_reg_signaling"/>
</dbReference>
<evidence type="ECO:0000256" key="1">
    <source>
        <dbReference type="SAM" id="Phobius"/>
    </source>
</evidence>
<evidence type="ECO:0000259" key="3">
    <source>
        <dbReference type="PROSITE" id="PS50887"/>
    </source>
</evidence>
<dbReference type="CDD" id="cd01949">
    <property type="entry name" value="GGDEF"/>
    <property type="match status" value="1"/>
</dbReference>
<organism evidence="4 5">
    <name type="scientific">Shewanella avicenniae</name>
    <dbReference type="NCBI Taxonomy" id="2814294"/>
    <lineage>
        <taxon>Bacteria</taxon>
        <taxon>Pseudomonadati</taxon>
        <taxon>Pseudomonadota</taxon>
        <taxon>Gammaproteobacteria</taxon>
        <taxon>Alteromonadales</taxon>
        <taxon>Shewanellaceae</taxon>
        <taxon>Shewanella</taxon>
    </lineage>
</organism>
<dbReference type="InterPro" id="IPR000160">
    <property type="entry name" value="GGDEF_dom"/>
</dbReference>
<feature type="transmembrane region" description="Helical" evidence="1">
    <location>
        <begin position="21"/>
        <end position="40"/>
    </location>
</feature>
<dbReference type="InterPro" id="IPR029787">
    <property type="entry name" value="Nucleotide_cyclase"/>
</dbReference>
<dbReference type="Proteomes" id="UP000662770">
    <property type="component" value="Chromosome"/>
</dbReference>
<keyword evidence="1" id="KW-1133">Transmembrane helix</keyword>
<evidence type="ECO:0000259" key="2">
    <source>
        <dbReference type="PROSITE" id="PS50883"/>
    </source>
</evidence>
<dbReference type="PROSITE" id="PS50883">
    <property type="entry name" value="EAL"/>
    <property type="match status" value="1"/>
</dbReference>
<dbReference type="RefSeq" id="WP_207355111.1">
    <property type="nucleotide sequence ID" value="NZ_CP071503.1"/>
</dbReference>
<dbReference type="Gene3D" id="3.20.20.450">
    <property type="entry name" value="EAL domain"/>
    <property type="match status" value="1"/>
</dbReference>
<dbReference type="InterPro" id="IPR043128">
    <property type="entry name" value="Rev_trsase/Diguanyl_cyclase"/>
</dbReference>
<evidence type="ECO:0000313" key="5">
    <source>
        <dbReference type="Proteomes" id="UP000662770"/>
    </source>
</evidence>